<accession>W6MKU8</accession>
<name>W6MKU8_9ASCO</name>
<dbReference type="EMBL" id="HG793127">
    <property type="protein sequence ID" value="CDK27104.1"/>
    <property type="molecule type" value="Genomic_DNA"/>
</dbReference>
<reference evidence="2" key="2">
    <citation type="submission" date="2014-02" db="EMBL/GenBank/DDBJ databases">
        <title>Complete DNA sequence of /Kuraishia capsulata/ illustrates novel genomic features among budding yeasts (/Saccharomycotina/).</title>
        <authorList>
            <person name="Morales L."/>
            <person name="Noel B."/>
            <person name="Porcel B."/>
            <person name="Marcet-Houben M."/>
            <person name="Hullo M-F."/>
            <person name="Sacerdot C."/>
            <person name="Tekaia F."/>
            <person name="Leh-Louis V."/>
            <person name="Despons L."/>
            <person name="Khanna V."/>
            <person name="Aury J-M."/>
            <person name="Barbe V."/>
            <person name="Couloux A."/>
            <person name="Labadie K."/>
            <person name="Pelletier E."/>
            <person name="Souciet J-L."/>
            <person name="Boekhout T."/>
            <person name="Gabaldon T."/>
            <person name="Wincker P."/>
            <person name="Dujon B."/>
        </authorList>
    </citation>
    <scope>NUCLEOTIDE SEQUENCE</scope>
    <source>
        <strain evidence="2">CBS 1993</strain>
    </source>
</reference>
<dbReference type="AlphaFoldDB" id="W6MKU8"/>
<dbReference type="HOGENOM" id="CLU_729710_0_0_1"/>
<dbReference type="RefSeq" id="XP_022459100.1">
    <property type="nucleotide sequence ID" value="XM_022603390.1"/>
</dbReference>
<sequence>MITRRLHIYNLEGCLLKEPTFNPDIWYKDCTKNIESLWGNSPVLLNWIFSEQDPEFYLNNDLVRLIRLDEMDEETRTVVISDKPYLECIGPIKSMLDSVEIKCDLVLTSSSLGNSMQRKWEYTKKVIQTNLQYLEEVLFYGPYEEETEMFISSFHQLGVELGFQTHYIETPKLAIYLHPDSELDVVSQILAQTSATFGKKGPTLKNLIGGSISYELSTESQKILIEYFRKTLNLSSDWIFDCKAIPITSPFKAVPKAILEQLGLNEHVTMVPASYGISPNDDTIMVKMISNREFTQCFYGDLGLRIAYKKDTPDLQSNLSRIKSWNLVDDYFEVQTVVKHRKLYRIVGKIPQTRENIPIPGEVTEGIDSEKIRLSEKGI</sequence>
<evidence type="ECO:0000313" key="3">
    <source>
        <dbReference type="Proteomes" id="UP000019384"/>
    </source>
</evidence>
<dbReference type="GeneID" id="34520488"/>
<protein>
    <recommendedName>
        <fullName evidence="1">Swiss Army Knife RNA repair protein HAD domain-containing protein</fullName>
    </recommendedName>
</protein>
<feature type="domain" description="Swiss Army Knife RNA repair protein HAD" evidence="1">
    <location>
        <begin position="13"/>
        <end position="192"/>
    </location>
</feature>
<reference evidence="2" key="1">
    <citation type="submission" date="2013-12" db="EMBL/GenBank/DDBJ databases">
        <authorList>
            <person name="Genoscope - CEA"/>
        </authorList>
    </citation>
    <scope>NUCLEOTIDE SEQUENCE</scope>
    <source>
        <strain evidence="2">CBS 1993</strain>
    </source>
</reference>
<organism evidence="2 3">
    <name type="scientific">Kuraishia capsulata CBS 1993</name>
    <dbReference type="NCBI Taxonomy" id="1382522"/>
    <lineage>
        <taxon>Eukaryota</taxon>
        <taxon>Fungi</taxon>
        <taxon>Dikarya</taxon>
        <taxon>Ascomycota</taxon>
        <taxon>Saccharomycotina</taxon>
        <taxon>Pichiomycetes</taxon>
        <taxon>Pichiales</taxon>
        <taxon>Pichiaceae</taxon>
        <taxon>Kuraishia</taxon>
    </lineage>
</organism>
<evidence type="ECO:0000313" key="2">
    <source>
        <dbReference type="EMBL" id="CDK27104.1"/>
    </source>
</evidence>
<dbReference type="Proteomes" id="UP000019384">
    <property type="component" value="Unassembled WGS sequence"/>
</dbReference>
<evidence type="ECO:0000259" key="1">
    <source>
        <dbReference type="Pfam" id="PF10307"/>
    </source>
</evidence>
<proteinExistence type="predicted"/>
<gene>
    <name evidence="2" type="ORF">KUCA_T00003081001</name>
</gene>
<dbReference type="InterPro" id="IPR018812">
    <property type="entry name" value="SAK_HAD"/>
</dbReference>
<keyword evidence="3" id="KW-1185">Reference proteome</keyword>
<dbReference type="Pfam" id="PF10307">
    <property type="entry name" value="HAD_SAK_1"/>
    <property type="match status" value="1"/>
</dbReference>